<dbReference type="RefSeq" id="WP_269331671.1">
    <property type="nucleotide sequence ID" value="NZ_JAMZFT010000001.1"/>
</dbReference>
<dbReference type="GO" id="GO:0015833">
    <property type="term" value="P:peptide transport"/>
    <property type="evidence" value="ECO:0007669"/>
    <property type="project" value="UniProtKB-KW"/>
</dbReference>
<evidence type="ECO:0000256" key="1">
    <source>
        <dbReference type="ARBA" id="ARBA00004651"/>
    </source>
</evidence>
<feature type="transmembrane region" description="Helical" evidence="9">
    <location>
        <begin position="161"/>
        <end position="180"/>
    </location>
</feature>
<gene>
    <name evidence="12" type="ORF">NJQ99_04885</name>
</gene>
<comment type="subcellular location">
    <subcellularLocation>
        <location evidence="1 9">Cell membrane</location>
        <topology evidence="1 9">Multi-pass membrane protein</topology>
    </subcellularLocation>
</comment>
<evidence type="ECO:0000256" key="5">
    <source>
        <dbReference type="ARBA" id="ARBA00022856"/>
    </source>
</evidence>
<reference evidence="12" key="1">
    <citation type="submission" date="2022-06" db="EMBL/GenBank/DDBJ databases">
        <title>Isolation and Genomics of Futiania mangrovii gen. nov., sp. nov., a Rare and Metabolically-versatile member in the Class Alphaproteobacteria.</title>
        <authorList>
            <person name="Liu L."/>
            <person name="Huang W.-C."/>
            <person name="Pan J."/>
            <person name="Li J."/>
            <person name="Huang Y."/>
            <person name="Du H."/>
            <person name="Liu Y."/>
            <person name="Li M."/>
        </authorList>
    </citation>
    <scope>NUCLEOTIDE SEQUENCE</scope>
    <source>
        <strain evidence="12">FT118</strain>
    </source>
</reference>
<comment type="caution">
    <text evidence="12">The sequence shown here is derived from an EMBL/GenBank/DDBJ whole genome shotgun (WGS) entry which is preliminary data.</text>
</comment>
<evidence type="ECO:0000256" key="6">
    <source>
        <dbReference type="ARBA" id="ARBA00022927"/>
    </source>
</evidence>
<feature type="domain" description="ABC transmembrane type-1" evidence="10">
    <location>
        <begin position="98"/>
        <end position="287"/>
    </location>
</feature>
<evidence type="ECO:0000313" key="12">
    <source>
        <dbReference type="EMBL" id="MCP1335738.1"/>
    </source>
</evidence>
<dbReference type="EMBL" id="JAMZFT010000001">
    <property type="protein sequence ID" value="MCP1335738.1"/>
    <property type="molecule type" value="Genomic_DNA"/>
</dbReference>
<dbReference type="AlphaFoldDB" id="A0A9J6PI29"/>
<evidence type="ECO:0000256" key="7">
    <source>
        <dbReference type="ARBA" id="ARBA00022989"/>
    </source>
</evidence>
<keyword evidence="3" id="KW-1003">Cell membrane</keyword>
<feature type="transmembrane region" description="Helical" evidence="9">
    <location>
        <begin position="215"/>
        <end position="242"/>
    </location>
</feature>
<dbReference type="Proteomes" id="UP001055804">
    <property type="component" value="Unassembled WGS sequence"/>
</dbReference>
<evidence type="ECO:0000256" key="9">
    <source>
        <dbReference type="RuleBase" id="RU363032"/>
    </source>
</evidence>
<evidence type="ECO:0000313" key="13">
    <source>
        <dbReference type="Proteomes" id="UP001055804"/>
    </source>
</evidence>
<keyword evidence="4 9" id="KW-0812">Transmembrane</keyword>
<comment type="similarity">
    <text evidence="9">Belongs to the binding-protein-dependent transport system permease family.</text>
</comment>
<keyword evidence="7 9" id="KW-1133">Transmembrane helix</keyword>
<dbReference type="InterPro" id="IPR050366">
    <property type="entry name" value="BP-dependent_transpt_permease"/>
</dbReference>
<evidence type="ECO:0000256" key="2">
    <source>
        <dbReference type="ARBA" id="ARBA00022448"/>
    </source>
</evidence>
<name>A0A9J6PI29_9PROT</name>
<dbReference type="InterPro" id="IPR014767">
    <property type="entry name" value="DAD_dom"/>
</dbReference>
<dbReference type="PROSITE" id="PS50928">
    <property type="entry name" value="ABC_TM1"/>
    <property type="match status" value="1"/>
</dbReference>
<dbReference type="Pfam" id="PF12911">
    <property type="entry name" value="OppC_N"/>
    <property type="match status" value="1"/>
</dbReference>
<proteinExistence type="inferred from homology"/>
<organism evidence="12 13">
    <name type="scientific">Futiania mangrovi</name>
    <dbReference type="NCBI Taxonomy" id="2959716"/>
    <lineage>
        <taxon>Bacteria</taxon>
        <taxon>Pseudomonadati</taxon>
        <taxon>Pseudomonadota</taxon>
        <taxon>Alphaproteobacteria</taxon>
        <taxon>Futianiales</taxon>
        <taxon>Futianiaceae</taxon>
        <taxon>Futiania</taxon>
    </lineage>
</organism>
<dbReference type="Pfam" id="PF00528">
    <property type="entry name" value="BPD_transp_1"/>
    <property type="match status" value="1"/>
</dbReference>
<feature type="transmembrane region" description="Helical" evidence="9">
    <location>
        <begin position="32"/>
        <end position="59"/>
    </location>
</feature>
<evidence type="ECO:0000259" key="11">
    <source>
        <dbReference type="PROSITE" id="PS51231"/>
    </source>
</evidence>
<dbReference type="InterPro" id="IPR000515">
    <property type="entry name" value="MetI-like"/>
</dbReference>
<keyword evidence="2 9" id="KW-0813">Transport</keyword>
<evidence type="ECO:0000259" key="10">
    <source>
        <dbReference type="PROSITE" id="PS50928"/>
    </source>
</evidence>
<dbReference type="PROSITE" id="PS51231">
    <property type="entry name" value="DAD"/>
    <property type="match status" value="1"/>
</dbReference>
<dbReference type="GO" id="GO:0005886">
    <property type="term" value="C:plasma membrane"/>
    <property type="evidence" value="ECO:0007669"/>
    <property type="project" value="UniProtKB-SubCell"/>
</dbReference>
<dbReference type="CDD" id="cd06261">
    <property type="entry name" value="TM_PBP2"/>
    <property type="match status" value="1"/>
</dbReference>
<keyword evidence="5" id="KW-0571">Peptide transport</keyword>
<evidence type="ECO:0000256" key="4">
    <source>
        <dbReference type="ARBA" id="ARBA00022692"/>
    </source>
</evidence>
<keyword evidence="6" id="KW-0653">Protein transport</keyword>
<dbReference type="PANTHER" id="PTHR43386:SF1">
    <property type="entry name" value="D,D-DIPEPTIDE TRANSPORT SYSTEM PERMEASE PROTEIN DDPC-RELATED"/>
    <property type="match status" value="1"/>
</dbReference>
<keyword evidence="13" id="KW-1185">Reference proteome</keyword>
<sequence>MTDLATGPAFDADALRDREAARRRRRQAMRRYLTHPAFMIGGTLLILLGIVAIFAPWIAPNAPLKTNMSLILAGPSWEYPLGTDQYGRCVLSRLVYGTRISLQVAFWVVTISLTLGTFIGSLAGYIGGWIERAIVVMIDILLAFPGFLLALALVAAQGSSLQSVIIAVAIAYTPRVATVMRSVVLTIRPRPFIEASHAIGLGHLRILLRHVIPNAMAPVIVVATVSAATAILAEAGLSFLGLGVQPPTPTWGSVIADGQAVITTNPSISISAGLCIAVTVIALNLLGDGLRDTLDPQMRRQTGAKML</sequence>
<evidence type="ECO:0000256" key="8">
    <source>
        <dbReference type="ARBA" id="ARBA00023136"/>
    </source>
</evidence>
<dbReference type="InterPro" id="IPR025966">
    <property type="entry name" value="OppC_N"/>
</dbReference>
<dbReference type="PANTHER" id="PTHR43386">
    <property type="entry name" value="OLIGOPEPTIDE TRANSPORT SYSTEM PERMEASE PROTEIN APPC"/>
    <property type="match status" value="1"/>
</dbReference>
<feature type="transmembrane region" description="Helical" evidence="9">
    <location>
        <begin position="133"/>
        <end position="155"/>
    </location>
</feature>
<protein>
    <submittedName>
        <fullName evidence="12">ABC transporter permease</fullName>
    </submittedName>
</protein>
<dbReference type="SUPFAM" id="SSF161098">
    <property type="entry name" value="MetI-like"/>
    <property type="match status" value="1"/>
</dbReference>
<dbReference type="GO" id="GO:0015031">
    <property type="term" value="P:protein transport"/>
    <property type="evidence" value="ECO:0007669"/>
    <property type="project" value="UniProtKB-KW"/>
</dbReference>
<feature type="transmembrane region" description="Helical" evidence="9">
    <location>
        <begin position="104"/>
        <end position="126"/>
    </location>
</feature>
<dbReference type="GO" id="GO:0055085">
    <property type="term" value="P:transmembrane transport"/>
    <property type="evidence" value="ECO:0007669"/>
    <property type="project" value="InterPro"/>
</dbReference>
<feature type="domain" description="DAD" evidence="11">
    <location>
        <begin position="1"/>
        <end position="26"/>
    </location>
</feature>
<evidence type="ECO:0000256" key="3">
    <source>
        <dbReference type="ARBA" id="ARBA00022475"/>
    </source>
</evidence>
<dbReference type="Gene3D" id="1.10.3720.10">
    <property type="entry name" value="MetI-like"/>
    <property type="match status" value="1"/>
</dbReference>
<feature type="transmembrane region" description="Helical" evidence="9">
    <location>
        <begin position="268"/>
        <end position="290"/>
    </location>
</feature>
<keyword evidence="8 9" id="KW-0472">Membrane</keyword>
<dbReference type="InterPro" id="IPR035906">
    <property type="entry name" value="MetI-like_sf"/>
</dbReference>
<accession>A0A9J6PI29</accession>